<dbReference type="OrthoDB" id="5343971at2"/>
<evidence type="ECO:0000313" key="2">
    <source>
        <dbReference type="Proteomes" id="UP000194151"/>
    </source>
</evidence>
<dbReference type="KEGG" id="bgv:CAL12_16680"/>
<dbReference type="SUPFAM" id="SSF54909">
    <property type="entry name" value="Dimeric alpha+beta barrel"/>
    <property type="match status" value="1"/>
</dbReference>
<dbReference type="Proteomes" id="UP000194151">
    <property type="component" value="Chromosome"/>
</dbReference>
<proteinExistence type="predicted"/>
<evidence type="ECO:0000313" key="1">
    <source>
        <dbReference type="EMBL" id="ARP82290.1"/>
    </source>
</evidence>
<dbReference type="PANTHER" id="PTHR40260">
    <property type="entry name" value="BLR8190 PROTEIN"/>
    <property type="match status" value="1"/>
</dbReference>
<organism evidence="1 2">
    <name type="scientific">Bordetella genomosp. 8</name>
    <dbReference type="NCBI Taxonomy" id="1416806"/>
    <lineage>
        <taxon>Bacteria</taxon>
        <taxon>Pseudomonadati</taxon>
        <taxon>Pseudomonadota</taxon>
        <taxon>Betaproteobacteria</taxon>
        <taxon>Burkholderiales</taxon>
        <taxon>Alcaligenaceae</taxon>
        <taxon>Bordetella</taxon>
    </lineage>
</organism>
<keyword evidence="2" id="KW-1185">Reference proteome</keyword>
<dbReference type="EMBL" id="CP021108">
    <property type="protein sequence ID" value="ARP82290.1"/>
    <property type="molecule type" value="Genomic_DNA"/>
</dbReference>
<dbReference type="InterPro" id="IPR009799">
    <property type="entry name" value="EthD_dom"/>
</dbReference>
<dbReference type="GO" id="GO:0016491">
    <property type="term" value="F:oxidoreductase activity"/>
    <property type="evidence" value="ECO:0007669"/>
    <property type="project" value="InterPro"/>
</dbReference>
<dbReference type="Gene3D" id="3.30.70.100">
    <property type="match status" value="1"/>
</dbReference>
<dbReference type="NCBIfam" id="TIGR02118">
    <property type="entry name" value="EthD family reductase"/>
    <property type="match status" value="1"/>
</dbReference>
<accession>A0A1W6YMF7</accession>
<sequence length="105" mass="11891">MNAENTPVVVYVYYRGTPQTRFDRHYYIQHHLPLVMKSWQRHGLISASAFYPAVAHSGTLAICECVFENEAAMEASFNSPESPEVMADVQRYTDATPLRVRAVAL</sequence>
<dbReference type="InterPro" id="IPR011008">
    <property type="entry name" value="Dimeric_a/b-barrel"/>
</dbReference>
<dbReference type="RefSeq" id="WP_086065662.1">
    <property type="nucleotide sequence ID" value="NZ_CP021108.1"/>
</dbReference>
<dbReference type="PANTHER" id="PTHR40260:SF2">
    <property type="entry name" value="BLR8190 PROTEIN"/>
    <property type="match status" value="1"/>
</dbReference>
<protein>
    <submittedName>
        <fullName evidence="1">Ethyl tert-butyl ether degradation protein EthD</fullName>
    </submittedName>
</protein>
<gene>
    <name evidence="1" type="ORF">CAL12_16680</name>
</gene>
<dbReference type="AlphaFoldDB" id="A0A1W6YMF7"/>
<name>A0A1W6YMF7_9BORD</name>
<reference evidence="1 2" key="1">
    <citation type="submission" date="2017-05" db="EMBL/GenBank/DDBJ databases">
        <title>Complete and WGS of Bordetella genogroups.</title>
        <authorList>
            <person name="Spilker T."/>
            <person name="LiPuma J."/>
        </authorList>
    </citation>
    <scope>NUCLEOTIDE SEQUENCE [LARGE SCALE GENOMIC DNA]</scope>
    <source>
        <strain evidence="1 2">AU19157</strain>
    </source>
</reference>
<dbReference type="STRING" id="1416806.CAL12_16680"/>